<feature type="compositionally biased region" description="Low complexity" evidence="3">
    <location>
        <begin position="46"/>
        <end position="63"/>
    </location>
</feature>
<reference evidence="5 6" key="1">
    <citation type="submission" date="2021-03" db="EMBL/GenBank/DDBJ databases">
        <title>Sequencing the genomes of 1000 actinobacteria strains.</title>
        <authorList>
            <person name="Klenk H.-P."/>
        </authorList>
    </citation>
    <scope>NUCLEOTIDE SEQUENCE [LARGE SCALE GENOMIC DNA]</scope>
    <source>
        <strain evidence="5 6">DSM 44506</strain>
    </source>
</reference>
<evidence type="ECO:0000313" key="6">
    <source>
        <dbReference type="Proteomes" id="UP001519305"/>
    </source>
</evidence>
<evidence type="ECO:0000256" key="3">
    <source>
        <dbReference type="SAM" id="MobiDB-lite"/>
    </source>
</evidence>
<feature type="region of interest" description="Disordered" evidence="3">
    <location>
        <begin position="42"/>
        <end position="63"/>
    </location>
</feature>
<keyword evidence="2" id="KW-0472">Membrane</keyword>
<evidence type="ECO:0008006" key="7">
    <source>
        <dbReference type="Google" id="ProtNLM"/>
    </source>
</evidence>
<dbReference type="EMBL" id="JAGINY010000001">
    <property type="protein sequence ID" value="MBP2333454.1"/>
    <property type="molecule type" value="Genomic_DNA"/>
</dbReference>
<dbReference type="Pfam" id="PF05481">
    <property type="entry name" value="Myco_19_kDa"/>
    <property type="match status" value="1"/>
</dbReference>
<dbReference type="Proteomes" id="UP001519305">
    <property type="component" value="Unassembled WGS sequence"/>
</dbReference>
<feature type="chain" id="PRO_5045521064" description="Lipoprotein antigen" evidence="4">
    <location>
        <begin position="22"/>
        <end position="181"/>
    </location>
</feature>
<proteinExistence type="predicted"/>
<organism evidence="5 6">
    <name type="scientific">Corynebacterium freneyi</name>
    <dbReference type="NCBI Taxonomy" id="134034"/>
    <lineage>
        <taxon>Bacteria</taxon>
        <taxon>Bacillati</taxon>
        <taxon>Actinomycetota</taxon>
        <taxon>Actinomycetes</taxon>
        <taxon>Mycobacteriales</taxon>
        <taxon>Corynebacteriaceae</taxon>
        <taxon>Corynebacterium</taxon>
    </lineage>
</organism>
<accession>A0ABS4UAC7</accession>
<dbReference type="InterPro" id="IPR008691">
    <property type="entry name" value="LpqH"/>
</dbReference>
<comment type="caution">
    <text evidence="5">The sequence shown here is derived from an EMBL/GenBank/DDBJ whole genome shotgun (WGS) entry which is preliminary data.</text>
</comment>
<keyword evidence="6" id="KW-1185">Reference proteome</keyword>
<sequence>MKLRNRTAALLAIPALTLALAACSDDDATVVTDAPEATKLSEAVSGDDTGATTTTDGNATTTTTEAPIGQSAAVVQVAGADVDGDFTPVRCTLDGDELDIEIGGDDDGAGHVDIDIKDPNGTPVLDSLDIDSANIDIEIDDDNADNAVVNRDGDTWTITGTGKYDDEDRTDEVRVEVVCPV</sequence>
<evidence type="ECO:0000256" key="2">
    <source>
        <dbReference type="ARBA" id="ARBA00023136"/>
    </source>
</evidence>
<feature type="signal peptide" evidence="4">
    <location>
        <begin position="1"/>
        <end position="21"/>
    </location>
</feature>
<dbReference type="RefSeq" id="WP_070519377.1">
    <property type="nucleotide sequence ID" value="NZ_CP047357.1"/>
</dbReference>
<gene>
    <name evidence="5" type="ORF">JOF33_002153</name>
</gene>
<keyword evidence="4" id="KW-0732">Signal</keyword>
<name>A0ABS4UAC7_9CORY</name>
<evidence type="ECO:0000313" key="5">
    <source>
        <dbReference type="EMBL" id="MBP2333454.1"/>
    </source>
</evidence>
<protein>
    <recommendedName>
        <fullName evidence="7">Lipoprotein antigen</fullName>
    </recommendedName>
</protein>
<evidence type="ECO:0000256" key="4">
    <source>
        <dbReference type="SAM" id="SignalP"/>
    </source>
</evidence>
<dbReference type="PROSITE" id="PS51257">
    <property type="entry name" value="PROKAR_LIPOPROTEIN"/>
    <property type="match status" value="1"/>
</dbReference>
<keyword evidence="1" id="KW-1003">Cell membrane</keyword>
<evidence type="ECO:0000256" key="1">
    <source>
        <dbReference type="ARBA" id="ARBA00022475"/>
    </source>
</evidence>